<dbReference type="OrthoDB" id="8566218at2"/>
<keyword evidence="11" id="KW-1185">Reference proteome</keyword>
<dbReference type="STRING" id="365046.Rta_28740"/>
<evidence type="ECO:0000313" key="10">
    <source>
        <dbReference type="EMBL" id="AEG93977.1"/>
    </source>
</evidence>
<protein>
    <submittedName>
        <fullName evidence="10">Candidate membrane protein</fullName>
    </submittedName>
</protein>
<keyword evidence="4" id="KW-1003">Cell membrane</keyword>
<keyword evidence="7 9" id="KW-0472">Membrane</keyword>
<feature type="transmembrane region" description="Helical" evidence="9">
    <location>
        <begin position="63"/>
        <end position="81"/>
    </location>
</feature>
<feature type="transmembrane region" description="Helical" evidence="9">
    <location>
        <begin position="276"/>
        <end position="302"/>
    </location>
</feature>
<sequence length="393" mass="41921">MDQEQQVDKVLSEVPPPEQVDPKEPPHVTLHPDAEGPNIALGVLAVVAVLAVLRWASAFFIPLMLGFVFYYALAPVVEALARARIPRALGAGVLILSILGAAGASVYALTDDANELLDSLPVAAQKLRDVMRKRTGDPDTPLETVQKAAAELERAAEDAKTGRPGQRGVQRVVVEKPAFDIRDHLWSGTIGLLSLVGQITLVTFLTYFLLLSGDTFRRKMVKITGPGLAQKKLTVQALDEINAQIQRYLLVQLLASIGVGLATGIAFAMLGLEHAAVWGVAAGVLNLVPYIGSILVTGAASLVAFMQFGQIEPALAVGGASLLINTVEGYLLVPWLTSKASRMNAVSVFIGVLAWGWLWGVWGLLLGIPIMMVIKAVCDRVDHLKPVGELLGT</sequence>
<evidence type="ECO:0000256" key="4">
    <source>
        <dbReference type="ARBA" id="ARBA00022475"/>
    </source>
</evidence>
<evidence type="ECO:0000256" key="6">
    <source>
        <dbReference type="ARBA" id="ARBA00022989"/>
    </source>
</evidence>
<evidence type="ECO:0000256" key="7">
    <source>
        <dbReference type="ARBA" id="ARBA00023136"/>
    </source>
</evidence>
<dbReference type="AlphaFoldDB" id="F5Y5U3"/>
<dbReference type="EMBL" id="CP000245">
    <property type="protein sequence ID" value="AEG93977.1"/>
    <property type="molecule type" value="Genomic_DNA"/>
</dbReference>
<keyword evidence="3" id="KW-0813">Transport</keyword>
<keyword evidence="5 9" id="KW-0812">Transmembrane</keyword>
<gene>
    <name evidence="10" type="ordered locus">Rta_28740</name>
</gene>
<comment type="subcellular location">
    <subcellularLocation>
        <location evidence="1">Cell membrane</location>
        <topology evidence="1">Multi-pass membrane protein</topology>
    </subcellularLocation>
</comment>
<reference evidence="11" key="1">
    <citation type="submission" date="2006-01" db="EMBL/GenBank/DDBJ databases">
        <title>Genome of the cyst-dividing bacterium Ramlibacter tataouinensis.</title>
        <authorList>
            <person name="Barakat M."/>
            <person name="Ortet P."/>
            <person name="De Luca G."/>
            <person name="Jourlin-Castelli C."/>
            <person name="Ansaldi M."/>
            <person name="Py B."/>
            <person name="Fichant G."/>
            <person name="Coutinho P."/>
            <person name="Voulhoux R."/>
            <person name="Bastien O."/>
            <person name="Roy S."/>
            <person name="Marechal E."/>
            <person name="Henrissat B."/>
            <person name="Quentin Y."/>
            <person name="Noirot P."/>
            <person name="Filloux A."/>
            <person name="Mejean V."/>
            <person name="DuBow M."/>
            <person name="Barras F."/>
            <person name="Heulin T."/>
        </authorList>
    </citation>
    <scope>NUCLEOTIDE SEQUENCE [LARGE SCALE GENOMIC DNA]</scope>
    <source>
        <strain evidence="11">ATCC BAA-407 / DSM 14655 / LMG 21543 / TTB310</strain>
    </source>
</reference>
<evidence type="ECO:0000256" key="3">
    <source>
        <dbReference type="ARBA" id="ARBA00022448"/>
    </source>
</evidence>
<dbReference type="PATRIC" id="fig|365046.3.peg.2945"/>
<dbReference type="PANTHER" id="PTHR21716:SF53">
    <property type="entry name" value="PERMEASE PERM-RELATED"/>
    <property type="match status" value="1"/>
</dbReference>
<dbReference type="GO" id="GO:0055085">
    <property type="term" value="P:transmembrane transport"/>
    <property type="evidence" value="ECO:0007669"/>
    <property type="project" value="TreeGrafter"/>
</dbReference>
<reference evidence="10 11" key="2">
    <citation type="journal article" date="2011" name="PLoS ONE">
        <title>The Cyst-Dividing Bacterium Ramlibacter tataouinensis TTB310 Genome Reveals a Well-Stocked Toolbox for Adaptation to a Desert Environment.</title>
        <authorList>
            <person name="De Luca G."/>
            <person name="Barakat M."/>
            <person name="Ortet P."/>
            <person name="Fochesato S."/>
            <person name="Jourlin-Castelli C."/>
            <person name="Ansaldi M."/>
            <person name="Py B."/>
            <person name="Fichant G."/>
            <person name="Coutinho P.M."/>
            <person name="Voulhoux R."/>
            <person name="Bastien O."/>
            <person name="Marechal E."/>
            <person name="Henrissat B."/>
            <person name="Quentin Y."/>
            <person name="Noirot P."/>
            <person name="Filloux A."/>
            <person name="Mejean V."/>
            <person name="Dubow M.S."/>
            <person name="Barras F."/>
            <person name="Barbe V."/>
            <person name="Weissenbach J."/>
            <person name="Mihalcescu I."/>
            <person name="Vermeglio A."/>
            <person name="Achouak W."/>
            <person name="Heulin T."/>
        </authorList>
    </citation>
    <scope>NUCLEOTIDE SEQUENCE [LARGE SCALE GENOMIC DNA]</scope>
    <source>
        <strain evidence="11">ATCC BAA-407 / DSM 14655 / LMG 21543 / TTB310</strain>
    </source>
</reference>
<keyword evidence="6 9" id="KW-1133">Transmembrane helix</keyword>
<evidence type="ECO:0000256" key="2">
    <source>
        <dbReference type="ARBA" id="ARBA00009773"/>
    </source>
</evidence>
<dbReference type="HOGENOM" id="CLU_031275_0_1_4"/>
<name>F5Y5U3_RAMTT</name>
<feature type="transmembrane region" description="Helical" evidence="9">
    <location>
        <begin position="248"/>
        <end position="270"/>
    </location>
</feature>
<dbReference type="Proteomes" id="UP000008385">
    <property type="component" value="Chromosome"/>
</dbReference>
<accession>F5Y5U3</accession>
<feature type="transmembrane region" description="Helical" evidence="9">
    <location>
        <begin position="185"/>
        <end position="210"/>
    </location>
</feature>
<organism evidence="10 11">
    <name type="scientific">Ramlibacter tataouinensis (strain ATCC BAA-407 / DSM 14655 / LMG 21543 / TTB310)</name>
    <dbReference type="NCBI Taxonomy" id="365046"/>
    <lineage>
        <taxon>Bacteria</taxon>
        <taxon>Pseudomonadati</taxon>
        <taxon>Pseudomonadota</taxon>
        <taxon>Betaproteobacteria</taxon>
        <taxon>Burkholderiales</taxon>
        <taxon>Comamonadaceae</taxon>
        <taxon>Ramlibacter</taxon>
    </lineage>
</organism>
<feature type="transmembrane region" description="Helical" evidence="9">
    <location>
        <begin position="345"/>
        <end position="365"/>
    </location>
</feature>
<dbReference type="RefSeq" id="WP_013902208.1">
    <property type="nucleotide sequence ID" value="NC_015677.1"/>
</dbReference>
<feature type="region of interest" description="Disordered" evidence="8">
    <location>
        <begin position="1"/>
        <end position="26"/>
    </location>
</feature>
<feature type="transmembrane region" description="Helical" evidence="9">
    <location>
        <begin position="314"/>
        <end position="333"/>
    </location>
</feature>
<evidence type="ECO:0000256" key="9">
    <source>
        <dbReference type="SAM" id="Phobius"/>
    </source>
</evidence>
<proteinExistence type="inferred from homology"/>
<evidence type="ECO:0000256" key="8">
    <source>
        <dbReference type="SAM" id="MobiDB-lite"/>
    </source>
</evidence>
<comment type="similarity">
    <text evidence="2">Belongs to the autoinducer-2 exporter (AI-2E) (TC 2.A.86) family.</text>
</comment>
<feature type="transmembrane region" description="Helical" evidence="9">
    <location>
        <begin position="39"/>
        <end position="57"/>
    </location>
</feature>
<dbReference type="InterPro" id="IPR002549">
    <property type="entry name" value="AI-2E-like"/>
</dbReference>
<evidence type="ECO:0000313" key="11">
    <source>
        <dbReference type="Proteomes" id="UP000008385"/>
    </source>
</evidence>
<dbReference type="KEGG" id="rta:Rta_28740"/>
<feature type="transmembrane region" description="Helical" evidence="9">
    <location>
        <begin position="88"/>
        <end position="109"/>
    </location>
</feature>
<evidence type="ECO:0000256" key="5">
    <source>
        <dbReference type="ARBA" id="ARBA00022692"/>
    </source>
</evidence>
<dbReference type="eggNOG" id="COG0628">
    <property type="taxonomic scope" value="Bacteria"/>
</dbReference>
<dbReference type="PANTHER" id="PTHR21716">
    <property type="entry name" value="TRANSMEMBRANE PROTEIN"/>
    <property type="match status" value="1"/>
</dbReference>
<evidence type="ECO:0000256" key="1">
    <source>
        <dbReference type="ARBA" id="ARBA00004651"/>
    </source>
</evidence>
<dbReference type="GO" id="GO:0005886">
    <property type="term" value="C:plasma membrane"/>
    <property type="evidence" value="ECO:0007669"/>
    <property type="project" value="UniProtKB-SubCell"/>
</dbReference>
<feature type="compositionally biased region" description="Basic and acidic residues" evidence="8">
    <location>
        <begin position="1"/>
        <end position="11"/>
    </location>
</feature>
<dbReference type="Pfam" id="PF01594">
    <property type="entry name" value="AI-2E_transport"/>
    <property type="match status" value="1"/>
</dbReference>